<name>A0A6N7EIQ3_9MICO</name>
<dbReference type="EMBL" id="WHPC01000070">
    <property type="protein sequence ID" value="MPV38262.1"/>
    <property type="molecule type" value="Genomic_DNA"/>
</dbReference>
<dbReference type="Pfam" id="PF02627">
    <property type="entry name" value="CMD"/>
    <property type="match status" value="1"/>
</dbReference>
<dbReference type="InterPro" id="IPR029032">
    <property type="entry name" value="AhpD-like"/>
</dbReference>
<dbReference type="InterPro" id="IPR003779">
    <property type="entry name" value="CMD-like"/>
</dbReference>
<gene>
    <name evidence="3" type="ORF">GB881_14625</name>
</gene>
<reference evidence="3 4" key="1">
    <citation type="submission" date="2019-10" db="EMBL/GenBank/DDBJ databases">
        <title>Georgenia wutianyii sp. nov. and Georgenia yuyongxinii sp. nov. isolated from plateau pika (Ochotona curzoniae) in the Qinghai-Tibet plateau of China.</title>
        <authorList>
            <person name="Tian Z."/>
        </authorList>
    </citation>
    <scope>NUCLEOTIDE SEQUENCE [LARGE SCALE GENOMIC DNA]</scope>
    <source>
        <strain evidence="3 4">JCM 19765</strain>
    </source>
</reference>
<dbReference type="SUPFAM" id="SSF69118">
    <property type="entry name" value="AhpD-like"/>
    <property type="match status" value="2"/>
</dbReference>
<evidence type="ECO:0000313" key="3">
    <source>
        <dbReference type="EMBL" id="MPV38262.1"/>
    </source>
</evidence>
<dbReference type="GO" id="GO:0051920">
    <property type="term" value="F:peroxiredoxin activity"/>
    <property type="evidence" value="ECO:0007669"/>
    <property type="project" value="InterPro"/>
</dbReference>
<dbReference type="InterPro" id="IPR010195">
    <property type="entry name" value="Uncharacterised_peroxidase-rel"/>
</dbReference>
<evidence type="ECO:0000259" key="2">
    <source>
        <dbReference type="Pfam" id="PF02627"/>
    </source>
</evidence>
<sequence>MSTTTDHRPPTATEDLVGALAEPDEATALARLTKPDVIHHTQRAHEHLFADPGLLSPALRRALAARVAEQHGAPRLAGHHREHDAVDLAIATADPTVAALVRHADLLSLSPALVGPRDVAALADLGIDADGLVLLSQVVAVTAYEARLVVGLRLVAGHDDGAGAGSVAPEPAVADTGERAKHSPAAAPNGLPTPHEFTRDQLGWLPWVEPIASEDLTDSHRAAFAGKSDGAYFRLLARQTGVLAARTRIDHAVFLTKAGLPRAERELAAAVTSKVNDCIFCASVHARKSAQLSKRPDDVDRLLSADVGRAVGWAPTDLAPLSAGQDGRWAAIIDFAAALAASPARATLAHVEALRTLGLDQTDLVDLVASVAFFSWANRLMLTLGEPYLPEAAASTTTTSPTTTTGATR</sequence>
<dbReference type="InterPro" id="IPR004675">
    <property type="entry name" value="AhpD_core"/>
</dbReference>
<keyword evidence="3" id="KW-0575">Peroxidase</keyword>
<accession>A0A6N7EIQ3</accession>
<dbReference type="NCBIfam" id="TIGR01926">
    <property type="entry name" value="peroxid_rel"/>
    <property type="match status" value="1"/>
</dbReference>
<dbReference type="PANTHER" id="PTHR35446:SF2">
    <property type="entry name" value="CARBOXYMUCONOLACTONE DECARBOXYLASE-LIKE DOMAIN-CONTAINING PROTEIN"/>
    <property type="match status" value="1"/>
</dbReference>
<comment type="caution">
    <text evidence="3">The sequence shown here is derived from an EMBL/GenBank/DDBJ whole genome shotgun (WGS) entry which is preliminary data.</text>
</comment>
<dbReference type="RefSeq" id="WP_152195759.1">
    <property type="nucleotide sequence ID" value="NZ_VUKD01000004.1"/>
</dbReference>
<feature type="domain" description="Carboxymuconolactone decarboxylase-like" evidence="2">
    <location>
        <begin position="242"/>
        <end position="304"/>
    </location>
</feature>
<organism evidence="3 4">
    <name type="scientific">Georgenia subflava</name>
    <dbReference type="NCBI Taxonomy" id="1622177"/>
    <lineage>
        <taxon>Bacteria</taxon>
        <taxon>Bacillati</taxon>
        <taxon>Actinomycetota</taxon>
        <taxon>Actinomycetes</taxon>
        <taxon>Micrococcales</taxon>
        <taxon>Bogoriellaceae</taxon>
        <taxon>Georgenia</taxon>
    </lineage>
</organism>
<dbReference type="Proteomes" id="UP000437709">
    <property type="component" value="Unassembled WGS sequence"/>
</dbReference>
<evidence type="ECO:0000256" key="1">
    <source>
        <dbReference type="SAM" id="MobiDB-lite"/>
    </source>
</evidence>
<evidence type="ECO:0000313" key="4">
    <source>
        <dbReference type="Proteomes" id="UP000437709"/>
    </source>
</evidence>
<dbReference type="NCBIfam" id="TIGR00778">
    <property type="entry name" value="ahpD_dom"/>
    <property type="match status" value="1"/>
</dbReference>
<proteinExistence type="predicted"/>
<keyword evidence="3" id="KW-0560">Oxidoreductase</keyword>
<dbReference type="AlphaFoldDB" id="A0A6N7EIQ3"/>
<dbReference type="Gene3D" id="1.20.1290.10">
    <property type="entry name" value="AhpD-like"/>
    <property type="match status" value="2"/>
</dbReference>
<keyword evidence="4" id="KW-1185">Reference proteome</keyword>
<protein>
    <submittedName>
        <fullName evidence="3">Peroxidase-related enzyme</fullName>
    </submittedName>
</protein>
<feature type="region of interest" description="Disordered" evidence="1">
    <location>
        <begin position="164"/>
        <end position="193"/>
    </location>
</feature>
<dbReference type="PANTHER" id="PTHR35446">
    <property type="entry name" value="SI:CH211-175M2.5"/>
    <property type="match status" value="1"/>
</dbReference>